<organism evidence="2 3">
    <name type="scientific">Quillaja saponaria</name>
    <name type="common">Soap bark tree</name>
    <dbReference type="NCBI Taxonomy" id="32244"/>
    <lineage>
        <taxon>Eukaryota</taxon>
        <taxon>Viridiplantae</taxon>
        <taxon>Streptophyta</taxon>
        <taxon>Embryophyta</taxon>
        <taxon>Tracheophyta</taxon>
        <taxon>Spermatophyta</taxon>
        <taxon>Magnoliopsida</taxon>
        <taxon>eudicotyledons</taxon>
        <taxon>Gunneridae</taxon>
        <taxon>Pentapetalae</taxon>
        <taxon>rosids</taxon>
        <taxon>fabids</taxon>
        <taxon>Fabales</taxon>
        <taxon>Quillajaceae</taxon>
        <taxon>Quillaja</taxon>
    </lineage>
</organism>
<dbReference type="Proteomes" id="UP001163823">
    <property type="component" value="Chromosome 13"/>
</dbReference>
<dbReference type="EMBL" id="JARAOO010000013">
    <property type="protein sequence ID" value="KAJ7946712.1"/>
    <property type="molecule type" value="Genomic_DNA"/>
</dbReference>
<feature type="compositionally biased region" description="Basic and acidic residues" evidence="1">
    <location>
        <begin position="305"/>
        <end position="317"/>
    </location>
</feature>
<evidence type="ECO:0000313" key="2">
    <source>
        <dbReference type="EMBL" id="KAJ7946712.1"/>
    </source>
</evidence>
<evidence type="ECO:0000313" key="3">
    <source>
        <dbReference type="Proteomes" id="UP001163823"/>
    </source>
</evidence>
<proteinExistence type="predicted"/>
<dbReference type="GO" id="GO:0007623">
    <property type="term" value="P:circadian rhythm"/>
    <property type="evidence" value="ECO:0007669"/>
    <property type="project" value="InterPro"/>
</dbReference>
<name>A0AAD7KVT2_QUISA</name>
<protein>
    <submittedName>
        <fullName evidence="2">Protein LNK1</fullName>
    </submittedName>
</protein>
<dbReference type="GO" id="GO:0006355">
    <property type="term" value="P:regulation of DNA-templated transcription"/>
    <property type="evidence" value="ECO:0007669"/>
    <property type="project" value="InterPro"/>
</dbReference>
<keyword evidence="3" id="KW-1185">Reference proteome</keyword>
<feature type="region of interest" description="Disordered" evidence="1">
    <location>
        <begin position="296"/>
        <end position="319"/>
    </location>
</feature>
<evidence type="ECO:0000256" key="1">
    <source>
        <dbReference type="SAM" id="MobiDB-lite"/>
    </source>
</evidence>
<dbReference type="KEGG" id="qsa:O6P43_031603"/>
<feature type="region of interest" description="Disordered" evidence="1">
    <location>
        <begin position="381"/>
        <end position="409"/>
    </location>
</feature>
<gene>
    <name evidence="2" type="ORF">O6P43_031603</name>
</gene>
<feature type="region of interest" description="Disordered" evidence="1">
    <location>
        <begin position="226"/>
        <end position="270"/>
    </location>
</feature>
<feature type="compositionally biased region" description="Polar residues" evidence="1">
    <location>
        <begin position="248"/>
        <end position="261"/>
    </location>
</feature>
<reference evidence="2" key="1">
    <citation type="journal article" date="2023" name="Science">
        <title>Elucidation of the pathway for biosynthesis of saponin adjuvants from the soapbark tree.</title>
        <authorList>
            <person name="Reed J."/>
            <person name="Orme A."/>
            <person name="El-Demerdash A."/>
            <person name="Owen C."/>
            <person name="Martin L.B.B."/>
            <person name="Misra R.C."/>
            <person name="Kikuchi S."/>
            <person name="Rejzek M."/>
            <person name="Martin A.C."/>
            <person name="Harkess A."/>
            <person name="Leebens-Mack J."/>
            <person name="Louveau T."/>
            <person name="Stephenson M.J."/>
            <person name="Osbourn A."/>
        </authorList>
    </citation>
    <scope>NUCLEOTIDE SEQUENCE</scope>
    <source>
        <strain evidence="2">S10</strain>
    </source>
</reference>
<sequence length="470" mass="51899">MDTGISLQYRVIACKKPCQELNVIVRTNDNATKCCNNGKEESYLPTITNTDTMLEKNSWSHTPDNVFPSSDNNSLKELPGLTSDDTGVSHHCFKGGNVDSGGNELYVDSTILDDRCAAGDDNVYQYPLNQVSQTDNELSFLDNDHEDKESSDLSYYGWLDIGNFEDVDRMFRSCDSTFGMGSLSNEEELCWLSTSYGTEGSDDALKSDFKFSCAEASPLKSLSDYYEDSKANSEGPSATGDSKESSLTERTMNTRSLDVENTGSGGTSSSLSGLAMKCGHMDNFIPKEQMQKKLFKGQHPSKGTRKNDYLENGDRVHPNGNMKQYAEVKHAYEDSSSLSFSFTVIQQHKEGKEPKPIGHVQTRVPFMHHCHSSDHVSICPTLSGAKSESNGHPSPSPKETSYASNMDSSDCHHLEASALTNNKKEENLVSRSFKIENMAIPKPIDDPLSVQMQVLQTENEVEGYSEVGRC</sequence>
<feature type="compositionally biased region" description="Polar residues" evidence="1">
    <location>
        <begin position="384"/>
        <end position="408"/>
    </location>
</feature>
<dbReference type="PANTHER" id="PTHR33334">
    <property type="entry name" value="PROTEIN LNK1"/>
    <property type="match status" value="1"/>
</dbReference>
<accession>A0AAD7KVT2</accession>
<dbReference type="AlphaFoldDB" id="A0AAD7KVT2"/>
<dbReference type="InterPro" id="IPR039928">
    <property type="entry name" value="LNK"/>
</dbReference>
<comment type="caution">
    <text evidence="2">The sequence shown here is derived from an EMBL/GenBank/DDBJ whole genome shotgun (WGS) entry which is preliminary data.</text>
</comment>
<dbReference type="PANTHER" id="PTHR33334:SF8">
    <property type="entry name" value="PROTEIN LNK1"/>
    <property type="match status" value="1"/>
</dbReference>